<evidence type="ECO:0000256" key="1">
    <source>
        <dbReference type="SAM" id="MobiDB-lite"/>
    </source>
</evidence>
<evidence type="ECO:0000313" key="3">
    <source>
        <dbReference type="Proteomes" id="UP001057580"/>
    </source>
</evidence>
<sequence length="249" mass="27593">MTTDDRDYYSPEDFGDTYYENEHYGPGTPDADSDPNNTEIECSECDRPITAGDDLCADCEHELEEANAHPDAYAPVFDEIAVGYEPTVDNIAFAVVPACSHYEAIIKATHAFHDRQTIPDLPTGFDGRTFILIHEAPESDIRPFTVGWGALPDAVPVASEDGLRLLKKARRRTDWLDDPLGDRPAEPWFYLYDEAGVPVTSAGDFVDLLDGYHVPDSPEEYTPPQYGSAEPELWIVPGFAYTITPVVTS</sequence>
<feature type="region of interest" description="Disordered" evidence="1">
    <location>
        <begin position="1"/>
        <end position="39"/>
    </location>
</feature>
<dbReference type="AlphaFoldDB" id="A0A9E7R7Z5"/>
<reference evidence="2" key="1">
    <citation type="submission" date="2022-09" db="EMBL/GenBank/DDBJ databases">
        <title>Diverse halophilic archaea isolated from saline environments.</title>
        <authorList>
            <person name="Cui H.-L."/>
        </authorList>
    </citation>
    <scope>NUCLEOTIDE SEQUENCE</scope>
    <source>
        <strain evidence="2">ZS-35-S2</strain>
        <plasmid evidence="2">unnamed1</plasmid>
    </source>
</reference>
<gene>
    <name evidence="2" type="ORF">N0B31_21850</name>
</gene>
<name>A0A9E7R7Z5_9EURY</name>
<dbReference type="RefSeq" id="WP_260644177.1">
    <property type="nucleotide sequence ID" value="NZ_CP104004.1"/>
</dbReference>
<dbReference type="EMBL" id="CP104004">
    <property type="protein sequence ID" value="UWM57086.1"/>
    <property type="molecule type" value="Genomic_DNA"/>
</dbReference>
<organism evidence="2 3">
    <name type="scientific">Salinirubellus salinus</name>
    <dbReference type="NCBI Taxonomy" id="1364945"/>
    <lineage>
        <taxon>Archaea</taxon>
        <taxon>Methanobacteriati</taxon>
        <taxon>Methanobacteriota</taxon>
        <taxon>Stenosarchaea group</taxon>
        <taxon>Halobacteria</taxon>
        <taxon>Halobacteriales</taxon>
        <taxon>Natronomonadaceae</taxon>
        <taxon>Salinirubellus</taxon>
    </lineage>
</organism>
<keyword evidence="2" id="KW-0614">Plasmid</keyword>
<evidence type="ECO:0000313" key="2">
    <source>
        <dbReference type="EMBL" id="UWM57086.1"/>
    </source>
</evidence>
<proteinExistence type="predicted"/>
<geneLocation type="plasmid" evidence="2 3">
    <name>unnamed1</name>
</geneLocation>
<keyword evidence="3" id="KW-1185">Reference proteome</keyword>
<dbReference type="GeneID" id="74945126"/>
<dbReference type="Proteomes" id="UP001057580">
    <property type="component" value="Plasmid unnamed1"/>
</dbReference>
<accession>A0A9E7R7Z5</accession>
<dbReference type="KEGG" id="ssai:N0B31_21850"/>
<protein>
    <submittedName>
        <fullName evidence="2">Uncharacterized protein</fullName>
    </submittedName>
</protein>